<evidence type="ECO:0000313" key="2">
    <source>
        <dbReference type="Proteomes" id="UP000203987"/>
    </source>
</evidence>
<evidence type="ECO:0000313" key="1">
    <source>
        <dbReference type="EMBL" id="BAF45553.1"/>
    </source>
</evidence>
<accession>A2PZY1</accession>
<organism evidence="1 2">
    <name type="scientific">Ichnoviriform fumiferanae</name>
    <dbReference type="NCBI Taxonomy" id="419435"/>
    <lineage>
        <taxon>Viruses</taxon>
        <taxon>Viruses incertae sedis</taxon>
        <taxon>Polydnaviriformidae</taxon>
        <taxon>Ichnoviriform</taxon>
    </lineage>
</organism>
<dbReference type="KEGG" id="vg:5179604"/>
<dbReference type="RefSeq" id="YP_001029416.1">
    <property type="nucleotide sequence ID" value="NC_008917.1"/>
</dbReference>
<name>A2PZY1_9VIRU</name>
<reference evidence="1 2" key="1">
    <citation type="journal article" date="2007" name="J. Virol.">
        <title>Genomic and morphological features of a banchine polydnavirus: comparison with bracoviruses and ichnoviruses.</title>
        <authorList>
            <person name="Lapointe R."/>
            <person name="Tanaka K."/>
            <person name="Barney W.E."/>
            <person name="Whitfield J.B."/>
            <person name="Banks J.C."/>
            <person name="Beliveau C."/>
            <person name="Stoltz D."/>
            <person name="Webb B.A."/>
            <person name="Cusson M."/>
        </authorList>
    </citation>
    <scope>NUCLEOTIDE SEQUENCE [LARGE SCALE GENOMIC DNA]</scope>
</reference>
<dbReference type="Proteomes" id="UP000203987">
    <property type="component" value="Genome"/>
</dbReference>
<dbReference type="GeneID" id="5179604"/>
<protein>
    <submittedName>
        <fullName evidence="1">GfV-C14-ORF1</fullName>
    </submittedName>
</protein>
<sequence>MIFMNVLRHSIENFRFYLMSQYEKNCEPCIFCLLDVRTTNLNTIFCLFFLALFSSGKKIWSLAIMMNRIRILHLWHKRNRGIIEAGKSSYVNKCINIDDEISLAFL</sequence>
<proteinExistence type="predicted"/>
<dbReference type="EMBL" id="AB289991">
    <property type="protein sequence ID" value="BAF45553.1"/>
    <property type="molecule type" value="Genomic_DNA"/>
</dbReference>